<dbReference type="EMBL" id="BSDS01000001">
    <property type="protein sequence ID" value="GLI37656.1"/>
    <property type="molecule type" value="Genomic_DNA"/>
</dbReference>
<feature type="domain" description="HTH cro/C1-type" evidence="3">
    <location>
        <begin position="25"/>
        <end position="80"/>
    </location>
</feature>
<sequence>METQDEKSERERSVSPIVAIDGTAIKRIREAKKLTQLYVASVVGVTTDTISRWENNRYPTIKRDNAEKVATALEVSLEEILKPEPVTEPEPEPEAVPMLQPPRKQRLAPLVLAAGLGTLLVALIVGAVLSRRGAAELVATRVLPSFGAPGQLVPVQVKVDRRDGEKSGFIVKERIPAGWRFVASNPPVAGEAGEREVKWLIPPGGTGPVTISYTLSAPRTLPLGSQADFGGEVILSHGKATRRGIIGGPARIAVNGRHWADTNGDGRIDDNEIMPAYYLSEEMKGLGLEWKTIEAIWSGAGYTWNDKLKVFEVVK</sequence>
<evidence type="ECO:0000256" key="2">
    <source>
        <dbReference type="SAM" id="Phobius"/>
    </source>
</evidence>
<evidence type="ECO:0000313" key="5">
    <source>
        <dbReference type="Proteomes" id="UP001144352"/>
    </source>
</evidence>
<keyword evidence="5" id="KW-1185">Reference proteome</keyword>
<dbReference type="Proteomes" id="UP001144352">
    <property type="component" value="Unassembled WGS sequence"/>
</dbReference>
<dbReference type="SMART" id="SM00530">
    <property type="entry name" value="HTH_XRE"/>
    <property type="match status" value="1"/>
</dbReference>
<feature type="transmembrane region" description="Helical" evidence="2">
    <location>
        <begin position="107"/>
        <end position="129"/>
    </location>
</feature>
<dbReference type="InterPro" id="IPR010982">
    <property type="entry name" value="Lambda_DNA-bd_dom_sf"/>
</dbReference>
<dbReference type="PANTHER" id="PTHR46558:SF11">
    <property type="entry name" value="HTH-TYPE TRANSCRIPTIONAL REGULATOR XRE"/>
    <property type="match status" value="1"/>
</dbReference>
<evidence type="ECO:0000259" key="3">
    <source>
        <dbReference type="PROSITE" id="PS50943"/>
    </source>
</evidence>
<dbReference type="Pfam" id="PF01381">
    <property type="entry name" value="HTH_3"/>
    <property type="match status" value="1"/>
</dbReference>
<organism evidence="4 5">
    <name type="scientific">Geobacter hydrogenophilus</name>
    <dbReference type="NCBI Taxonomy" id="40983"/>
    <lineage>
        <taxon>Bacteria</taxon>
        <taxon>Pseudomonadati</taxon>
        <taxon>Thermodesulfobacteriota</taxon>
        <taxon>Desulfuromonadia</taxon>
        <taxon>Geobacterales</taxon>
        <taxon>Geobacteraceae</taxon>
        <taxon>Geobacter</taxon>
    </lineage>
</organism>
<comment type="caution">
    <text evidence="4">The sequence shown here is derived from an EMBL/GenBank/DDBJ whole genome shotgun (WGS) entry which is preliminary data.</text>
</comment>
<dbReference type="SUPFAM" id="SSF47413">
    <property type="entry name" value="lambda repressor-like DNA-binding domains"/>
    <property type="match status" value="1"/>
</dbReference>
<dbReference type="AlphaFoldDB" id="A0A9W6FZA7"/>
<dbReference type="PROSITE" id="PS50943">
    <property type="entry name" value="HTH_CROC1"/>
    <property type="match status" value="1"/>
</dbReference>
<keyword evidence="2" id="KW-0472">Membrane</keyword>
<gene>
    <name evidence="4" type="ORF">GHYDROH2_11570</name>
</gene>
<name>A0A9W6FZA7_9BACT</name>
<keyword evidence="2" id="KW-0812">Transmembrane</keyword>
<evidence type="ECO:0000256" key="1">
    <source>
        <dbReference type="ARBA" id="ARBA00023125"/>
    </source>
</evidence>
<dbReference type="InterPro" id="IPR001387">
    <property type="entry name" value="Cro/C1-type_HTH"/>
</dbReference>
<reference evidence="4" key="1">
    <citation type="submission" date="2022-12" db="EMBL/GenBank/DDBJ databases">
        <title>Reference genome sequencing for broad-spectrum identification of bacterial and archaeal isolates by mass spectrometry.</title>
        <authorList>
            <person name="Sekiguchi Y."/>
            <person name="Tourlousse D.M."/>
        </authorList>
    </citation>
    <scope>NUCLEOTIDE SEQUENCE</scope>
    <source>
        <strain evidence="4">H2</strain>
    </source>
</reference>
<protein>
    <submittedName>
        <fullName evidence="4">Transcriptional regulator</fullName>
    </submittedName>
</protein>
<proteinExistence type="predicted"/>
<dbReference type="PROSITE" id="PS00018">
    <property type="entry name" value="EF_HAND_1"/>
    <property type="match status" value="1"/>
</dbReference>
<dbReference type="CDD" id="cd00093">
    <property type="entry name" value="HTH_XRE"/>
    <property type="match status" value="1"/>
</dbReference>
<dbReference type="RefSeq" id="WP_214185837.1">
    <property type="nucleotide sequence ID" value="NZ_BSDS01000001.1"/>
</dbReference>
<dbReference type="GO" id="GO:0003677">
    <property type="term" value="F:DNA binding"/>
    <property type="evidence" value="ECO:0007669"/>
    <property type="project" value="UniProtKB-KW"/>
</dbReference>
<dbReference type="PANTHER" id="PTHR46558">
    <property type="entry name" value="TRACRIPTIONAL REGULATORY PROTEIN-RELATED-RELATED"/>
    <property type="match status" value="1"/>
</dbReference>
<accession>A0A9W6FZA7</accession>
<keyword evidence="1" id="KW-0238">DNA-binding</keyword>
<dbReference type="Gene3D" id="1.10.260.40">
    <property type="entry name" value="lambda repressor-like DNA-binding domains"/>
    <property type="match status" value="1"/>
</dbReference>
<dbReference type="InterPro" id="IPR018247">
    <property type="entry name" value="EF_Hand_1_Ca_BS"/>
</dbReference>
<keyword evidence="2" id="KW-1133">Transmembrane helix</keyword>
<evidence type="ECO:0000313" key="4">
    <source>
        <dbReference type="EMBL" id="GLI37656.1"/>
    </source>
</evidence>